<dbReference type="Proteomes" id="UP000243542">
    <property type="component" value="Unassembled WGS sequence"/>
</dbReference>
<evidence type="ECO:0000313" key="3">
    <source>
        <dbReference type="Proteomes" id="UP000243542"/>
    </source>
</evidence>
<proteinExistence type="predicted"/>
<evidence type="ECO:0000256" key="1">
    <source>
        <dbReference type="SAM" id="MobiDB-lite"/>
    </source>
</evidence>
<feature type="compositionally biased region" description="Polar residues" evidence="1">
    <location>
        <begin position="160"/>
        <end position="173"/>
    </location>
</feature>
<accession>A0A2A9F8B3</accession>
<keyword evidence="3" id="KW-1185">Reference proteome</keyword>
<protein>
    <submittedName>
        <fullName evidence="2">Putative Ntn-hydrolase superfamily protein</fullName>
    </submittedName>
</protein>
<name>A0A2A9F8B3_9PSEU</name>
<comment type="caution">
    <text evidence="2">The sequence shown here is derived from an EMBL/GenBank/DDBJ whole genome shotgun (WGS) entry which is preliminary data.</text>
</comment>
<reference evidence="2 3" key="1">
    <citation type="submission" date="2017-10" db="EMBL/GenBank/DDBJ databases">
        <title>Sequencing the genomes of 1000 actinobacteria strains.</title>
        <authorList>
            <person name="Klenk H.-P."/>
        </authorList>
    </citation>
    <scope>NUCLEOTIDE SEQUENCE [LARGE SCALE GENOMIC DNA]</scope>
    <source>
        <strain evidence="2 3">DSM 46092</strain>
    </source>
</reference>
<dbReference type="PANTHER" id="PTHR39328">
    <property type="entry name" value="BLL2871 PROTEIN"/>
    <property type="match status" value="1"/>
</dbReference>
<dbReference type="Gene3D" id="3.60.20.10">
    <property type="entry name" value="Glutamine Phosphoribosylpyrophosphate, subunit 1, domain 1"/>
    <property type="match status" value="1"/>
</dbReference>
<dbReference type="GO" id="GO:0016787">
    <property type="term" value="F:hydrolase activity"/>
    <property type="evidence" value="ECO:0007669"/>
    <property type="project" value="UniProtKB-KW"/>
</dbReference>
<sequence length="302" mass="32010">MTYSIVARDPLTGQFAVGAQSHFFAVGRLVAWIEPGVGAVATQSFVDIDYGPRGLRGLAQGRHPQEVLDDLSAADGQRGFRQVGMVDAQGRSAAFTGAACIPAFLSISAENVAAQGNMLVAEEVVRAMLEAYRAEPGDLADRVLAGLRAAEDAGGDARGSQSASLLVGSGTRSDTPWREIPIDIRVDDHPDPVGELERLVRVHRAFDQVGSILFAPGLMIGPYEGVPEADLDAALASLADAGTVLGDNQEAAFWRAVLLERAGRAEDAARAFEAVFSRAGHLERYLEQVRMAGFLPSVQSEP</sequence>
<dbReference type="AlphaFoldDB" id="A0A2A9F8B3"/>
<keyword evidence="2" id="KW-0378">Hydrolase</keyword>
<organism evidence="2 3">
    <name type="scientific">Amycolatopsis sulphurea</name>
    <dbReference type="NCBI Taxonomy" id="76022"/>
    <lineage>
        <taxon>Bacteria</taxon>
        <taxon>Bacillati</taxon>
        <taxon>Actinomycetota</taxon>
        <taxon>Actinomycetes</taxon>
        <taxon>Pseudonocardiales</taxon>
        <taxon>Pseudonocardiaceae</taxon>
        <taxon>Amycolatopsis</taxon>
    </lineage>
</organism>
<dbReference type="EMBL" id="PDJK01000002">
    <property type="protein sequence ID" value="PFG47657.1"/>
    <property type="molecule type" value="Genomic_DNA"/>
</dbReference>
<evidence type="ECO:0000313" key="2">
    <source>
        <dbReference type="EMBL" id="PFG47657.1"/>
    </source>
</evidence>
<dbReference type="InterPro" id="IPR029055">
    <property type="entry name" value="Ntn_hydrolases_N"/>
</dbReference>
<feature type="region of interest" description="Disordered" evidence="1">
    <location>
        <begin position="153"/>
        <end position="173"/>
    </location>
</feature>
<gene>
    <name evidence="2" type="ORF">ATK36_2704</name>
</gene>
<dbReference type="SUPFAM" id="SSF56235">
    <property type="entry name" value="N-terminal nucleophile aminohydrolases (Ntn hydrolases)"/>
    <property type="match status" value="1"/>
</dbReference>
<dbReference type="PANTHER" id="PTHR39328:SF1">
    <property type="entry name" value="BLL2871 PROTEIN"/>
    <property type="match status" value="1"/>
</dbReference>
<dbReference type="RefSeq" id="WP_170069716.1">
    <property type="nucleotide sequence ID" value="NZ_JBIAKZ010000026.1"/>
</dbReference>
<dbReference type="Pfam" id="PF06267">
    <property type="entry name" value="DUF1028"/>
    <property type="match status" value="1"/>
</dbReference>
<dbReference type="InterPro" id="IPR010430">
    <property type="entry name" value="DUF1028"/>
</dbReference>